<keyword evidence="4" id="KW-1185">Reference proteome</keyword>
<comment type="caution">
    <text evidence="3">The sequence shown here is derived from an EMBL/GenBank/DDBJ whole genome shotgun (WGS) entry which is preliminary data.</text>
</comment>
<feature type="compositionally biased region" description="Polar residues" evidence="2">
    <location>
        <begin position="218"/>
        <end position="236"/>
    </location>
</feature>
<organism evidence="3 4">
    <name type="scientific">Forsythia ovata</name>
    <dbReference type="NCBI Taxonomy" id="205694"/>
    <lineage>
        <taxon>Eukaryota</taxon>
        <taxon>Viridiplantae</taxon>
        <taxon>Streptophyta</taxon>
        <taxon>Embryophyta</taxon>
        <taxon>Tracheophyta</taxon>
        <taxon>Spermatophyta</taxon>
        <taxon>Magnoliopsida</taxon>
        <taxon>eudicotyledons</taxon>
        <taxon>Gunneridae</taxon>
        <taxon>Pentapetalae</taxon>
        <taxon>asterids</taxon>
        <taxon>lamiids</taxon>
        <taxon>Lamiales</taxon>
        <taxon>Oleaceae</taxon>
        <taxon>Forsythieae</taxon>
        <taxon>Forsythia</taxon>
    </lineage>
</organism>
<dbReference type="Pfam" id="PF04484">
    <property type="entry name" value="QWRF"/>
    <property type="match status" value="1"/>
</dbReference>
<feature type="compositionally biased region" description="Polar residues" evidence="2">
    <location>
        <begin position="63"/>
        <end position="79"/>
    </location>
</feature>
<reference evidence="4" key="1">
    <citation type="submission" date="2024-07" db="EMBL/GenBank/DDBJ databases">
        <title>Two chromosome-level genome assemblies of Korean endemic species Abeliophyllum distichum and Forsythia ovata (Oleaceae).</title>
        <authorList>
            <person name="Jang H."/>
        </authorList>
    </citation>
    <scope>NUCLEOTIDE SEQUENCE [LARGE SCALE GENOMIC DNA]</scope>
</reference>
<proteinExistence type="inferred from homology"/>
<evidence type="ECO:0000256" key="1">
    <source>
        <dbReference type="ARBA" id="ARBA00010016"/>
    </source>
</evidence>
<feature type="compositionally biased region" description="Basic and acidic residues" evidence="2">
    <location>
        <begin position="146"/>
        <end position="162"/>
    </location>
</feature>
<sequence length="589" mass="64472">MDACESRVALQKHSTVETTKPPLVTADNKNGITRRSQTREVNSRYRPPSPSAASCPRRCPSPNATRTSTSSNISVTKRSVSADRKRPTTPSTPRSPCASTPVQDTTAEMLLVSRKIIGNKLPESLWPTTMRSLSVSFQSDTFSLPDSKREKQASHGLSDRTLKSSVNVVHKQGKTPSASRKPTPERKRSPLKGKNSTDHSENSRPIDGLHTRLVDQHQWPSRTGGKVSSNVLNRNTDLTDKTNRTSLPYSGVGSPSLRRLSLDGASKPLPETSNALLTRVSRDKSEKTMLGGGSVVDSSLQIQKTVSLTSLNRDALVNSAVRHQSLPTPGSRPASPSVSRVSPSRAKAVNPSSRGPSPARVRPSSPARQAQSSTSVLSFIVDIKRGKKAANHIEDVHQLRLQHNRHLQWRYANARANSALHSQKIKAEKLLYNVWRATVDLWKLVIDKRIDLQQLRHKLKLYSVFNNQLACLDKWASIETDHTNALSWAIQDLQSSTLRLPVTGGAKGDIETVKAAVHSAVDVIQAMGSSIGSIFLQVKGMNCAVSELAVVAAQERAMLDECESLLAYTAAIQVKERSLRTQLIQMRPA</sequence>
<feature type="compositionally biased region" description="Basic and acidic residues" evidence="2">
    <location>
        <begin position="195"/>
        <end position="215"/>
    </location>
</feature>
<comment type="similarity">
    <text evidence="1">Belongs to the QWRF family.</text>
</comment>
<feature type="region of interest" description="Disordered" evidence="2">
    <location>
        <begin position="322"/>
        <end position="370"/>
    </location>
</feature>
<dbReference type="Proteomes" id="UP001604277">
    <property type="component" value="Unassembled WGS sequence"/>
</dbReference>
<dbReference type="EMBL" id="JBFOLJ010000018">
    <property type="protein sequence ID" value="KAL2464342.1"/>
    <property type="molecule type" value="Genomic_DNA"/>
</dbReference>
<feature type="compositionally biased region" description="Low complexity" evidence="2">
    <location>
        <begin position="51"/>
        <end position="62"/>
    </location>
</feature>
<evidence type="ECO:0000313" key="3">
    <source>
        <dbReference type="EMBL" id="KAL2464342.1"/>
    </source>
</evidence>
<name>A0ABD1PKA6_9LAMI</name>
<dbReference type="PANTHER" id="PTHR31807:SF37">
    <property type="entry name" value="HAUS AUGMIN-LIKE COMPLEX SUBUNIT 8"/>
    <property type="match status" value="1"/>
</dbReference>
<feature type="region of interest" description="Disordered" evidence="2">
    <location>
        <begin position="1"/>
        <end position="103"/>
    </location>
</feature>
<gene>
    <name evidence="3" type="ORF">Fot_52298</name>
</gene>
<feature type="region of interest" description="Disordered" evidence="2">
    <location>
        <begin position="141"/>
        <end position="274"/>
    </location>
</feature>
<accession>A0ABD1PKA6</accession>
<feature type="compositionally biased region" description="Low complexity" evidence="2">
    <location>
        <begin position="331"/>
        <end position="368"/>
    </location>
</feature>
<dbReference type="PANTHER" id="PTHR31807">
    <property type="entry name" value="AUGMIN FAMILY MEMBER"/>
    <property type="match status" value="1"/>
</dbReference>
<evidence type="ECO:0000256" key="2">
    <source>
        <dbReference type="SAM" id="MobiDB-lite"/>
    </source>
</evidence>
<protein>
    <submittedName>
        <fullName evidence="3">QWRF motif-containing protein 8</fullName>
    </submittedName>
</protein>
<evidence type="ECO:0000313" key="4">
    <source>
        <dbReference type="Proteomes" id="UP001604277"/>
    </source>
</evidence>
<dbReference type="InterPro" id="IPR007573">
    <property type="entry name" value="QWRF"/>
</dbReference>
<feature type="compositionally biased region" description="Low complexity" evidence="2">
    <location>
        <begin position="88"/>
        <end position="101"/>
    </location>
</feature>
<dbReference type="AlphaFoldDB" id="A0ABD1PKA6"/>